<gene>
    <name evidence="1" type="ORF">D1164_10380</name>
</gene>
<dbReference type="Proteomes" id="UP000266441">
    <property type="component" value="Unassembled WGS sequence"/>
</dbReference>
<name>A0A399D3K4_9BACT</name>
<evidence type="ECO:0000313" key="1">
    <source>
        <dbReference type="EMBL" id="RIH64990.1"/>
    </source>
</evidence>
<keyword evidence="2" id="KW-1185">Reference proteome</keyword>
<organism evidence="1 2">
    <name type="scientific">Mariniphaga sediminis</name>
    <dbReference type="NCBI Taxonomy" id="1628158"/>
    <lineage>
        <taxon>Bacteria</taxon>
        <taxon>Pseudomonadati</taxon>
        <taxon>Bacteroidota</taxon>
        <taxon>Bacteroidia</taxon>
        <taxon>Marinilabiliales</taxon>
        <taxon>Prolixibacteraceae</taxon>
        <taxon>Mariniphaga</taxon>
    </lineage>
</organism>
<protein>
    <submittedName>
        <fullName evidence="1">Uncharacterized protein</fullName>
    </submittedName>
</protein>
<accession>A0A399D3K4</accession>
<proteinExistence type="predicted"/>
<reference evidence="1 2" key="1">
    <citation type="journal article" date="2015" name="Int. J. Syst. Evol. Microbiol.">
        <title>Mariniphaga sediminis sp. nov., isolated from coastal sediment.</title>
        <authorList>
            <person name="Wang F.Q."/>
            <person name="Shen Q.Y."/>
            <person name="Chen G.J."/>
            <person name="Du Z.J."/>
        </authorList>
    </citation>
    <scope>NUCLEOTIDE SEQUENCE [LARGE SCALE GENOMIC DNA]</scope>
    <source>
        <strain evidence="1 2">SY21</strain>
    </source>
</reference>
<sequence length="279" mass="32641">MIGPCIAKGTDPDNQEYLVFGGDLFLGESVEVKSYHKNKNLFIVAPLNYSNTKIFEKHFDKDGLIDFKKLKEVKLKSTPFHRIYEIDGYWVFPDKKIKKHIEYLYQNGLENYSKIKISKSYNSVTSRIPVYSVNYQTILDRIIKDGDSISSWFICEREKNFDKGVYADLYVLGNLNEANIQIQLWQIIGQGEEILYAHLLLDKESKNINHFDLATHFVHPFDIPKLIYDKKRIELIAKTKWLRIDNGISDNQAFDLIKLFFPIDYLVDEFNENPVPNNL</sequence>
<comment type="caution">
    <text evidence="1">The sequence shown here is derived from an EMBL/GenBank/DDBJ whole genome shotgun (WGS) entry which is preliminary data.</text>
</comment>
<dbReference type="EMBL" id="QWET01000007">
    <property type="protein sequence ID" value="RIH64990.1"/>
    <property type="molecule type" value="Genomic_DNA"/>
</dbReference>
<evidence type="ECO:0000313" key="2">
    <source>
        <dbReference type="Proteomes" id="UP000266441"/>
    </source>
</evidence>
<dbReference type="AlphaFoldDB" id="A0A399D3K4"/>